<dbReference type="PANTHER" id="PTHR10157">
    <property type="entry name" value="DOPAMINE BETA HYDROXYLASE RELATED"/>
    <property type="match status" value="1"/>
</dbReference>
<feature type="domain" description="DOMON" evidence="1">
    <location>
        <begin position="43"/>
        <end position="143"/>
    </location>
</feature>
<dbReference type="GO" id="GO:0042420">
    <property type="term" value="P:dopamine catabolic process"/>
    <property type="evidence" value="ECO:0007669"/>
    <property type="project" value="TreeGrafter"/>
</dbReference>
<dbReference type="Pfam" id="PF03351">
    <property type="entry name" value="DOMON"/>
    <property type="match status" value="1"/>
</dbReference>
<sequence>MTAASDTHIPQRWPPLLIHTFHKDAAQASDPSLPFMDYLDTDHLVCIKWGFDDQQGNITFKFIVNTTGWIGFGLSPNGDMIGADLVMGGVGPDGNYFKVSHGIKMRPDLLSHARVLLPVGLLFHRKQLPHRGPTAELHSAGPQ</sequence>
<dbReference type="GO" id="GO:0042421">
    <property type="term" value="P:norepinephrine biosynthetic process"/>
    <property type="evidence" value="ECO:0007669"/>
    <property type="project" value="TreeGrafter"/>
</dbReference>
<evidence type="ECO:0000313" key="3">
    <source>
        <dbReference type="Proteomes" id="UP000264820"/>
    </source>
</evidence>
<dbReference type="GeneTree" id="ENSGT00940000178926"/>
<dbReference type="GO" id="GO:0005507">
    <property type="term" value="F:copper ion binding"/>
    <property type="evidence" value="ECO:0007669"/>
    <property type="project" value="TreeGrafter"/>
</dbReference>
<evidence type="ECO:0000313" key="2">
    <source>
        <dbReference type="Ensembl" id="ENSHCOP00000022913.1"/>
    </source>
</evidence>
<evidence type="ECO:0000259" key="1">
    <source>
        <dbReference type="PROSITE" id="PS50836"/>
    </source>
</evidence>
<reference evidence="2" key="2">
    <citation type="submission" date="2025-09" db="UniProtKB">
        <authorList>
            <consortium name="Ensembl"/>
        </authorList>
    </citation>
    <scope>IDENTIFICATION</scope>
</reference>
<proteinExistence type="predicted"/>
<protein>
    <recommendedName>
        <fullName evidence="1">DOMON domain-containing protein</fullName>
    </recommendedName>
</protein>
<dbReference type="InterPro" id="IPR045266">
    <property type="entry name" value="DOH_DOMON"/>
</dbReference>
<accession>A0A3Q2Z9X5</accession>
<dbReference type="GO" id="GO:0006589">
    <property type="term" value="P:octopamine biosynthetic process"/>
    <property type="evidence" value="ECO:0007669"/>
    <property type="project" value="TreeGrafter"/>
</dbReference>
<dbReference type="GO" id="GO:0005615">
    <property type="term" value="C:extracellular space"/>
    <property type="evidence" value="ECO:0007669"/>
    <property type="project" value="TreeGrafter"/>
</dbReference>
<reference evidence="2" key="1">
    <citation type="submission" date="2025-08" db="UniProtKB">
        <authorList>
            <consortium name="Ensembl"/>
        </authorList>
    </citation>
    <scope>IDENTIFICATION</scope>
</reference>
<dbReference type="Ensembl" id="ENSHCOT00000014621.1">
    <property type="protein sequence ID" value="ENSHCOP00000022913.1"/>
    <property type="gene ID" value="ENSHCOG00000011001.1"/>
</dbReference>
<name>A0A3Q2Z9X5_HIPCM</name>
<dbReference type="InterPro" id="IPR000945">
    <property type="entry name" value="DBH-like"/>
</dbReference>
<dbReference type="PROSITE" id="PS50836">
    <property type="entry name" value="DOMON"/>
    <property type="match status" value="1"/>
</dbReference>
<dbReference type="CDD" id="cd09631">
    <property type="entry name" value="DOMON_DOH"/>
    <property type="match status" value="1"/>
</dbReference>
<keyword evidence="3" id="KW-1185">Reference proteome</keyword>
<dbReference type="PANTHER" id="PTHR10157:SF41">
    <property type="entry name" value="DBH-LIKE MONOOXYGENASE PROTEIN 2 HOMOLOG"/>
    <property type="match status" value="1"/>
</dbReference>
<dbReference type="InterPro" id="IPR005018">
    <property type="entry name" value="DOMON_domain"/>
</dbReference>
<dbReference type="Proteomes" id="UP000264820">
    <property type="component" value="Unplaced"/>
</dbReference>
<dbReference type="AlphaFoldDB" id="A0A3Q2Z9X5"/>
<organism evidence="2 3">
    <name type="scientific">Hippocampus comes</name>
    <name type="common">Tiger tail seahorse</name>
    <dbReference type="NCBI Taxonomy" id="109280"/>
    <lineage>
        <taxon>Eukaryota</taxon>
        <taxon>Metazoa</taxon>
        <taxon>Chordata</taxon>
        <taxon>Craniata</taxon>
        <taxon>Vertebrata</taxon>
        <taxon>Euteleostomi</taxon>
        <taxon>Actinopterygii</taxon>
        <taxon>Neopterygii</taxon>
        <taxon>Teleostei</taxon>
        <taxon>Neoteleostei</taxon>
        <taxon>Acanthomorphata</taxon>
        <taxon>Syngnathiaria</taxon>
        <taxon>Syngnathiformes</taxon>
        <taxon>Syngnathoidei</taxon>
        <taxon>Syngnathidae</taxon>
        <taxon>Hippocampus</taxon>
    </lineage>
</organism>
<dbReference type="GO" id="GO:0030667">
    <property type="term" value="C:secretory granule membrane"/>
    <property type="evidence" value="ECO:0007669"/>
    <property type="project" value="TreeGrafter"/>
</dbReference>
<dbReference type="GO" id="GO:0004500">
    <property type="term" value="F:dopamine beta-monooxygenase activity"/>
    <property type="evidence" value="ECO:0007669"/>
    <property type="project" value="InterPro"/>
</dbReference>
<dbReference type="STRING" id="109280.ENSHCOP00000022913"/>